<dbReference type="KEGG" id="ssl:SS1G_12097"/>
<dbReference type="OrthoDB" id="3535787at2759"/>
<evidence type="ECO:0000313" key="2">
    <source>
        <dbReference type="Proteomes" id="UP000177798"/>
    </source>
</evidence>
<dbReference type="Proteomes" id="UP000177798">
    <property type="component" value="Chromosome 5"/>
</dbReference>
<dbReference type="AlphaFoldDB" id="A0A1D9Q2X0"/>
<organism evidence="1 2">
    <name type="scientific">Sclerotinia sclerotiorum (strain ATCC 18683 / 1980 / Ss-1)</name>
    <name type="common">White mold</name>
    <name type="synonym">Whetzelinia sclerotiorum</name>
    <dbReference type="NCBI Taxonomy" id="665079"/>
    <lineage>
        <taxon>Eukaryota</taxon>
        <taxon>Fungi</taxon>
        <taxon>Dikarya</taxon>
        <taxon>Ascomycota</taxon>
        <taxon>Pezizomycotina</taxon>
        <taxon>Leotiomycetes</taxon>
        <taxon>Helotiales</taxon>
        <taxon>Sclerotiniaceae</taxon>
        <taxon>Sclerotinia</taxon>
    </lineage>
</organism>
<dbReference type="OMA" id="GDFWAST"/>
<reference evidence="2" key="1">
    <citation type="journal article" date="2017" name="Genome Biol. Evol.">
        <title>The complete genome sequence of the phytopathogenic fungus Sclerotinia sclerotiorum reveals insights into the genome architecture of broad host range pathogens.</title>
        <authorList>
            <person name="Derbyshire M."/>
            <person name="Denton-Giles M."/>
            <person name="Hegedus D."/>
            <person name="Seifbarghy S."/>
            <person name="Rollins J."/>
            <person name="van Kan J."/>
            <person name="Seidl M.F."/>
            <person name="Faino L."/>
            <person name="Mbengue M."/>
            <person name="Navaud O."/>
            <person name="Raffaele S."/>
            <person name="Hammond-Kosack K."/>
            <person name="Heard S."/>
            <person name="Oliver R."/>
        </authorList>
    </citation>
    <scope>NUCLEOTIDE SEQUENCE [LARGE SCALE GENOMIC DNA]</scope>
    <source>
        <strain evidence="2">ATCC 18683 / 1980 / Ss-1</strain>
    </source>
</reference>
<name>A0A1D9Q2X0_SCLS1</name>
<proteinExistence type="predicted"/>
<protein>
    <submittedName>
        <fullName evidence="1">Uncharacterized protein</fullName>
    </submittedName>
</protein>
<gene>
    <name evidence="1" type="ORF">sscle_05g040800</name>
</gene>
<dbReference type="VEuPathDB" id="FungiDB:sscle_05g040800"/>
<accession>A0A1D9Q2X0</accession>
<evidence type="ECO:0000313" key="1">
    <source>
        <dbReference type="EMBL" id="APA09310.1"/>
    </source>
</evidence>
<dbReference type="EMBL" id="CP017818">
    <property type="protein sequence ID" value="APA09310.1"/>
    <property type="molecule type" value="Genomic_DNA"/>
</dbReference>
<sequence length="408" mass="46453">MSYWDRTIVQRNTKSNLKNDVELEQDDWMIQYKCESTGTVVECGPDDWMIQYRSKATETVVECEAEETLLNSEPLLCIFERMPYEIRQMVFVCCGRSAFCSAGQGPDLLQALRGQPRSYRHALRIFERLNSYELEARLKNDALGEDHLVDEMTRLMSVNQEEPSPFPHLGLDLALYGCLLQNQKQHGDFWASTPETVISDLVRELHNASCTRDVSLSYETSLPNKLSSRIITCQNDQGDWTFLKNFLSLVPCRNLTRVIVPLPNPKNYLGSSTPIEYSYHGEDSCLRNRAKQDSLALAVIENIDKKLGVQGVILGRSKDSLSGFCMWEAPKGQHMDWSQNLIEPWALRGGFGKTFLDQENNSFELKECTHNGRLLMRNSYEAGSAGCPPEMGKKVSDWLCKTGEYCRP</sequence>
<dbReference type="RefSeq" id="XP_001587068.1">
    <property type="nucleotide sequence ID" value="XM_001587018.1"/>
</dbReference>